<evidence type="ECO:0000256" key="9">
    <source>
        <dbReference type="PIRNR" id="PIRNR000159"/>
    </source>
</evidence>
<dbReference type="InterPro" id="IPR011766">
    <property type="entry name" value="TPP_enzyme_TPP-bd"/>
</dbReference>
<evidence type="ECO:0000259" key="10">
    <source>
        <dbReference type="PROSITE" id="PS51379"/>
    </source>
</evidence>
<evidence type="ECO:0000256" key="6">
    <source>
        <dbReference type="ARBA" id="ARBA00023002"/>
    </source>
</evidence>
<dbReference type="Pfam" id="PF10371">
    <property type="entry name" value="EKR"/>
    <property type="match status" value="1"/>
</dbReference>
<comment type="similarity">
    <text evidence="1 9">Belongs to the pyruvate:ferredoxin/flavodoxin oxidoreductase family.</text>
</comment>
<keyword evidence="8" id="KW-0411">Iron-sulfur</keyword>
<dbReference type="PANTHER" id="PTHR32154:SF0">
    <property type="entry name" value="PYRUVATE-FLAVODOXIN OXIDOREDUCTASE-RELATED"/>
    <property type="match status" value="1"/>
</dbReference>
<dbReference type="EMBL" id="JACOPR010000022">
    <property type="protein sequence ID" value="MBC5732084.1"/>
    <property type="molecule type" value="Genomic_DNA"/>
</dbReference>
<dbReference type="Gene3D" id="3.40.50.970">
    <property type="match status" value="2"/>
</dbReference>
<dbReference type="Pfam" id="PF02775">
    <property type="entry name" value="TPP_enzyme_C"/>
    <property type="match status" value="1"/>
</dbReference>
<reference evidence="11 12" key="1">
    <citation type="submission" date="2020-08" db="EMBL/GenBank/DDBJ databases">
        <title>Genome public.</title>
        <authorList>
            <person name="Liu C."/>
            <person name="Sun Q."/>
        </authorList>
    </citation>
    <scope>NUCLEOTIDE SEQUENCE [LARGE SCALE GENOMIC DNA]</scope>
    <source>
        <strain evidence="11 12">New-38</strain>
    </source>
</reference>
<organism evidence="11 12">
    <name type="scientific">Pseudoflavonifractor hominis</name>
    <dbReference type="NCBI Taxonomy" id="2763059"/>
    <lineage>
        <taxon>Bacteria</taxon>
        <taxon>Bacillati</taxon>
        <taxon>Bacillota</taxon>
        <taxon>Clostridia</taxon>
        <taxon>Eubacteriales</taxon>
        <taxon>Oscillospiraceae</taxon>
        <taxon>Pseudoflavonifractor</taxon>
    </lineage>
</organism>
<dbReference type="InterPro" id="IPR009014">
    <property type="entry name" value="Transketo_C/PFOR_II"/>
</dbReference>
<dbReference type="SUPFAM" id="SSF53323">
    <property type="entry name" value="Pyruvate-ferredoxin oxidoreductase, PFOR, domain III"/>
    <property type="match status" value="1"/>
</dbReference>
<dbReference type="Proteomes" id="UP000660021">
    <property type="component" value="Unassembled WGS sequence"/>
</dbReference>
<dbReference type="InterPro" id="IPR019456">
    <property type="entry name" value="Pyrv-flavodox_OxRtase_EKR"/>
</dbReference>
<dbReference type="Pfam" id="PF17147">
    <property type="entry name" value="PFOR_II"/>
    <property type="match status" value="1"/>
</dbReference>
<dbReference type="Gene3D" id="3.40.920.10">
    <property type="entry name" value="Pyruvate-ferredoxin oxidoreductase, PFOR, domain III"/>
    <property type="match status" value="1"/>
</dbReference>
<evidence type="ECO:0000256" key="3">
    <source>
        <dbReference type="ARBA" id="ARBA00022485"/>
    </source>
</evidence>
<dbReference type="InterPro" id="IPR037112">
    <property type="entry name" value="Pyrv-flavodox_OxR_EKR_sf"/>
</dbReference>
<feature type="domain" description="4Fe-4S ferredoxin-type" evidence="10">
    <location>
        <begin position="684"/>
        <end position="713"/>
    </location>
</feature>
<keyword evidence="7" id="KW-0408">Iron</keyword>
<keyword evidence="4" id="KW-0479">Metal-binding</keyword>
<keyword evidence="2 9" id="KW-0813">Transport</keyword>
<dbReference type="SMART" id="SM00890">
    <property type="entry name" value="EKR"/>
    <property type="match status" value="1"/>
</dbReference>
<dbReference type="CDD" id="cd03377">
    <property type="entry name" value="TPP_PFOR_PNO"/>
    <property type="match status" value="1"/>
</dbReference>
<dbReference type="SUPFAM" id="SSF52518">
    <property type="entry name" value="Thiamin diphosphate-binding fold (THDP-binding)"/>
    <property type="match status" value="2"/>
</dbReference>
<dbReference type="RefSeq" id="WP_101690944.1">
    <property type="nucleotide sequence ID" value="NZ_JACOPR010000022.1"/>
</dbReference>
<dbReference type="Pfam" id="PF01855">
    <property type="entry name" value="POR_N"/>
    <property type="match status" value="1"/>
</dbReference>
<evidence type="ECO:0000313" key="11">
    <source>
        <dbReference type="EMBL" id="MBC5732084.1"/>
    </source>
</evidence>
<proteinExistence type="inferred from homology"/>
<accession>A0ABR7HX60</accession>
<dbReference type="Gene3D" id="4.10.780.10">
    <property type="entry name" value="Pyruvate-flavodoxin oxidoreductase, EKR domain"/>
    <property type="match status" value="1"/>
</dbReference>
<evidence type="ECO:0000313" key="12">
    <source>
        <dbReference type="Proteomes" id="UP000660021"/>
    </source>
</evidence>
<dbReference type="PIRSF" id="PIRSF000159">
    <property type="entry name" value="NifJ"/>
    <property type="match status" value="1"/>
</dbReference>
<dbReference type="Pfam" id="PF01558">
    <property type="entry name" value="POR"/>
    <property type="match status" value="1"/>
</dbReference>
<dbReference type="Gene3D" id="3.30.70.20">
    <property type="match status" value="1"/>
</dbReference>
<dbReference type="SUPFAM" id="SSF54862">
    <property type="entry name" value="4Fe-4S ferredoxins"/>
    <property type="match status" value="1"/>
</dbReference>
<evidence type="ECO:0000256" key="4">
    <source>
        <dbReference type="ARBA" id="ARBA00022723"/>
    </source>
</evidence>
<dbReference type="InterPro" id="IPR050722">
    <property type="entry name" value="Pyruvate:ferred/Flavod_OxRd"/>
</dbReference>
<evidence type="ECO:0000256" key="7">
    <source>
        <dbReference type="ARBA" id="ARBA00023004"/>
    </source>
</evidence>
<evidence type="ECO:0000256" key="2">
    <source>
        <dbReference type="ARBA" id="ARBA00022448"/>
    </source>
</evidence>
<evidence type="ECO:0000256" key="1">
    <source>
        <dbReference type="ARBA" id="ARBA00009032"/>
    </source>
</evidence>
<keyword evidence="11" id="KW-0670">Pyruvate</keyword>
<feature type="domain" description="4Fe-4S ferredoxin-type" evidence="10">
    <location>
        <begin position="742"/>
        <end position="771"/>
    </location>
</feature>
<sequence length="1181" mass="129465">MSKKNYVVMDGNTAAAHVAYAFTEVAAIYPITPSSPMAEKVDEWSAKGRKNLFGSTVDVIQMQSEAGAAGTCHGSLQAGALTTTFTSSQGLMLMIPAMYAMGGQFLPSVMHIASRVVTSNHHSIFGDHTDFMTCRMTGYAMLMSSSPQEAMDLGAVAHLSAIGSKYAFMHCFDGFRTSHEMQRIEALDYEDLRGLVDYEALKDFRRNALNPEHPTNRGNNVNPDVYFQCKEGANVKAAVVPETVQHYMDEINKITGRDYKLFNYYGAPDAEEVIVVMCSASEAVKETVDYLNANGRKVGMVQIHLYRPFSVKHFSEAIPATVKKIAVLDRNKETGSVGEPVYLDVVTALNQAGRGDIRVVGGRYGLSSKDTTPGQFIAVYDNLKQENPKNNFTIGIIDDVTHTSLDYKEVELAHPGEVACKLWGLGGDGTVGANKNAISTIGLVANKYAQAYFSYDSMKSGGLTQSHLRFGDHPIRATYNVSSADFVAVHAPTYVNKYDTTADLKDGGTYLLNCPWSVEELGERLPAKMKRDLANKHAQFYIIDAAKLAGEIGLGKRTNSILQAAFFALTKVIPLDMAVEDMKKNNYNSYFKKAGQKIVDLNNQAVDVGINAAVKVEIPASWADAVDAPAAEIEATPFVKEIVMPIDRQQGDKLPVSVFQKHGVLDGTWENGTSAYSKRGVATAVPKWNPDACIQCNRCSMCCPHAAIRPVLLSEEEKAGVPASFVTVPAKGLGKDAPAYSFRIQVSPYDCLGCGVCLTACPANQNEKSADALVMTPFEEMKPEQENFDKVAMNDAYLKKDIISDKTVKSIQFAKPYFQFSAACAGCAETTYIKLVSQLVGDRMYIGNAAGCSSAISGGAPILPYCRDCEGHGPAWEHSLFEDNAEFAYGFFHAQDAIRKELLIRMESLKAAGIAVEAIDNYMANWEDKDQTRAVSDALVAALEAVEKNADIEYILDNKEYLSKKSIWAIGGDGWAYDIGFGGIDHVMAQNRDVNLLVLDTEVYSNTGGQASKSTPISAVAKFAAGGKRVAKKDLGAILMNYGYVYVAQVAMGYDQNQTLKAIREAESYPGPSIIIAYCPCLEQHIKAGMSCTQTEMKKAVEAGYWHLYRYDPRRIAEGKNPFQLDSPEPDTDKLMDYLMGENRFASLKNNFPERAEELYQQEIAELKARYARYRKMADEQ</sequence>
<dbReference type="InterPro" id="IPR002869">
    <property type="entry name" value="Pyrv_flavodox_OxRed_cen"/>
</dbReference>
<dbReference type="EC" id="1.2.7.1" evidence="9"/>
<keyword evidence="12" id="KW-1185">Reference proteome</keyword>
<evidence type="ECO:0000256" key="8">
    <source>
        <dbReference type="ARBA" id="ARBA00023014"/>
    </source>
</evidence>
<dbReference type="SUPFAM" id="SSF52922">
    <property type="entry name" value="TK C-terminal domain-like"/>
    <property type="match status" value="1"/>
</dbReference>
<dbReference type="InterPro" id="IPR017900">
    <property type="entry name" value="4Fe4S_Fe_S_CS"/>
</dbReference>
<dbReference type="NCBIfam" id="TIGR02176">
    <property type="entry name" value="pyruv_ox_red"/>
    <property type="match status" value="1"/>
</dbReference>
<dbReference type="PANTHER" id="PTHR32154">
    <property type="entry name" value="PYRUVATE-FLAVODOXIN OXIDOREDUCTASE-RELATED"/>
    <property type="match status" value="1"/>
</dbReference>
<comment type="caution">
    <text evidence="11">The sequence shown here is derived from an EMBL/GenBank/DDBJ whole genome shotgun (WGS) entry which is preliminary data.</text>
</comment>
<protein>
    <recommendedName>
        <fullName evidence="9">Pyruvate:ferredoxin oxidoreductase</fullName>
        <ecNumber evidence="9">1.2.7.1</ecNumber>
    </recommendedName>
    <alternativeName>
        <fullName evidence="9">Pyruvate synthase</fullName>
    </alternativeName>
</protein>
<dbReference type="CDD" id="cd07034">
    <property type="entry name" value="TPP_PYR_PFOR_IOR-alpha_like"/>
    <property type="match status" value="1"/>
</dbReference>
<dbReference type="Gene3D" id="3.40.50.920">
    <property type="match status" value="1"/>
</dbReference>
<name>A0ABR7HX60_9FIRM</name>
<dbReference type="InterPro" id="IPR029061">
    <property type="entry name" value="THDP-binding"/>
</dbReference>
<gene>
    <name evidence="11" type="primary">nifJ</name>
    <name evidence="11" type="ORF">H8S34_14880</name>
</gene>
<dbReference type="PROSITE" id="PS00198">
    <property type="entry name" value="4FE4S_FER_1"/>
    <property type="match status" value="1"/>
</dbReference>
<dbReference type="InterPro" id="IPR011895">
    <property type="entry name" value="Pyrv_flavodox_OxRed"/>
</dbReference>
<dbReference type="InterPro" id="IPR019752">
    <property type="entry name" value="Pyrv/ketoisovalerate_OxRed_cat"/>
</dbReference>
<comment type="catalytic activity">
    <reaction evidence="9">
        <text>2 oxidized [2Fe-2S]-[ferredoxin] + pyruvate + CoA = 2 reduced [2Fe-2S]-[ferredoxin] + acetyl-CoA + CO2 + H(+)</text>
        <dbReference type="Rhea" id="RHEA:12765"/>
        <dbReference type="Rhea" id="RHEA-COMP:10000"/>
        <dbReference type="Rhea" id="RHEA-COMP:10001"/>
        <dbReference type="ChEBI" id="CHEBI:15361"/>
        <dbReference type="ChEBI" id="CHEBI:15378"/>
        <dbReference type="ChEBI" id="CHEBI:16526"/>
        <dbReference type="ChEBI" id="CHEBI:33737"/>
        <dbReference type="ChEBI" id="CHEBI:33738"/>
        <dbReference type="ChEBI" id="CHEBI:57287"/>
        <dbReference type="ChEBI" id="CHEBI:57288"/>
        <dbReference type="EC" id="1.2.7.1"/>
    </reaction>
</comment>
<dbReference type="InterPro" id="IPR017896">
    <property type="entry name" value="4Fe4S_Fe-S-bd"/>
</dbReference>
<keyword evidence="3" id="KW-0004">4Fe-4S</keyword>
<dbReference type="PROSITE" id="PS51379">
    <property type="entry name" value="4FE4S_FER_2"/>
    <property type="match status" value="2"/>
</dbReference>
<keyword evidence="5 9" id="KW-0249">Electron transport</keyword>
<dbReference type="Pfam" id="PF12838">
    <property type="entry name" value="Fer4_7"/>
    <property type="match status" value="1"/>
</dbReference>
<dbReference type="InterPro" id="IPR033412">
    <property type="entry name" value="PFOR_II"/>
</dbReference>
<evidence type="ECO:0000256" key="5">
    <source>
        <dbReference type="ARBA" id="ARBA00022982"/>
    </source>
</evidence>
<dbReference type="InterPro" id="IPR002880">
    <property type="entry name" value="Pyrv_Fd/Flavodoxin_OxRdtase_N"/>
</dbReference>
<keyword evidence="6 9" id="KW-0560">Oxidoreductase</keyword>